<comment type="function">
    <text evidence="10">Critical mediator, in cooperation with CASP4, of endoplasmic reticulum-stress induced apoptosis. Required or the activation of CASP4 following endoplasmic reticulum stress.</text>
</comment>
<evidence type="ECO:0000256" key="2">
    <source>
        <dbReference type="ARBA" id="ARBA00007984"/>
    </source>
</evidence>
<comment type="similarity">
    <text evidence="2">Belongs to the TMEM214 family.</text>
</comment>
<keyword evidence="7" id="KW-1133">Transmembrane helix</keyword>
<evidence type="ECO:0000256" key="10">
    <source>
        <dbReference type="ARBA" id="ARBA00024938"/>
    </source>
</evidence>
<dbReference type="GO" id="GO:0005794">
    <property type="term" value="C:Golgi apparatus"/>
    <property type="evidence" value="ECO:0007669"/>
    <property type="project" value="TreeGrafter"/>
</dbReference>
<keyword evidence="6" id="KW-0256">Endoplasmic reticulum</keyword>
<keyword evidence="8" id="KW-0472">Membrane</keyword>
<comment type="subcellular location">
    <subcellularLocation>
        <location evidence="1">Endoplasmic reticulum membrane</location>
        <topology evidence="1">Multi-pass membrane protein</topology>
    </subcellularLocation>
</comment>
<reference evidence="12" key="1">
    <citation type="submission" date="2025-08" db="UniProtKB">
        <authorList>
            <consortium name="RefSeq"/>
        </authorList>
    </citation>
    <scope>IDENTIFICATION</scope>
</reference>
<feature type="region of interest" description="Disordered" evidence="11">
    <location>
        <begin position="48"/>
        <end position="105"/>
    </location>
</feature>
<protein>
    <submittedName>
        <fullName evidence="12">Transmembrane protein 214</fullName>
    </submittedName>
</protein>
<proteinExistence type="inferred from homology"/>
<feature type="compositionally biased region" description="Low complexity" evidence="11">
    <location>
        <begin position="51"/>
        <end position="79"/>
    </location>
</feature>
<evidence type="ECO:0000313" key="12">
    <source>
        <dbReference type="RefSeq" id="XP_016983196.1"/>
    </source>
</evidence>
<dbReference type="GO" id="GO:0005789">
    <property type="term" value="C:endoplasmic reticulum membrane"/>
    <property type="evidence" value="ECO:0007669"/>
    <property type="project" value="UniProtKB-SubCell"/>
</dbReference>
<dbReference type="PANTHER" id="PTHR13448">
    <property type="entry name" value="TRANSMEMBRANE PROTEIN 214"/>
    <property type="match status" value="1"/>
</dbReference>
<keyword evidence="9" id="KW-0325">Glycoprotein</keyword>
<evidence type="ECO:0000256" key="7">
    <source>
        <dbReference type="ARBA" id="ARBA00022989"/>
    </source>
</evidence>
<evidence type="ECO:0000256" key="1">
    <source>
        <dbReference type="ARBA" id="ARBA00004477"/>
    </source>
</evidence>
<dbReference type="InterPro" id="IPR019308">
    <property type="entry name" value="TMEM214"/>
</dbReference>
<name>A0A6P4FCD9_DRORH</name>
<evidence type="ECO:0000256" key="5">
    <source>
        <dbReference type="ARBA" id="ARBA00022703"/>
    </source>
</evidence>
<evidence type="ECO:0000256" key="3">
    <source>
        <dbReference type="ARBA" id="ARBA00011720"/>
    </source>
</evidence>
<evidence type="ECO:0000256" key="9">
    <source>
        <dbReference type="ARBA" id="ARBA00023180"/>
    </source>
</evidence>
<dbReference type="Pfam" id="PF10151">
    <property type="entry name" value="TMEM214"/>
    <property type="match status" value="1"/>
</dbReference>
<evidence type="ECO:0000256" key="4">
    <source>
        <dbReference type="ARBA" id="ARBA00022692"/>
    </source>
</evidence>
<dbReference type="GO" id="GO:0006915">
    <property type="term" value="P:apoptotic process"/>
    <property type="evidence" value="ECO:0007669"/>
    <property type="project" value="UniProtKB-KW"/>
</dbReference>
<feature type="region of interest" description="Disordered" evidence="11">
    <location>
        <begin position="1"/>
        <end position="20"/>
    </location>
</feature>
<keyword evidence="5" id="KW-0053">Apoptosis</keyword>
<organism evidence="12">
    <name type="scientific">Drosophila rhopaloa</name>
    <name type="common">Fruit fly</name>
    <dbReference type="NCBI Taxonomy" id="1041015"/>
    <lineage>
        <taxon>Eukaryota</taxon>
        <taxon>Metazoa</taxon>
        <taxon>Ecdysozoa</taxon>
        <taxon>Arthropoda</taxon>
        <taxon>Hexapoda</taxon>
        <taxon>Insecta</taxon>
        <taxon>Pterygota</taxon>
        <taxon>Neoptera</taxon>
        <taxon>Endopterygota</taxon>
        <taxon>Diptera</taxon>
        <taxon>Brachycera</taxon>
        <taxon>Muscomorpha</taxon>
        <taxon>Ephydroidea</taxon>
        <taxon>Drosophilidae</taxon>
        <taxon>Drosophila</taxon>
        <taxon>Sophophora</taxon>
    </lineage>
</organism>
<sequence length="476" mass="53542">MSEQWEVVSKSRKQKNLDKKVIAHTEQKRIAAQLPKLEELLPTQRYRNLFGSSGNNNNKSHSPAKSSSSTSSSSKTNKSPVKKNLTKNAGTLVPKKSTSSSVAKPKTLEQALRNITRDDFAAQLEQVKLSCPGSELRWLSHIALYFNGALSYECDPIFSGRSAQYPSNLASASLKYSIVEFLGSVGEQNLEYFFYSLLDSMATDLNNNQTVAGYKLILQLIGQNWPSICSRNLAKTALLRNSYQNRSNICLSILWAIGQGGYQSLNEGVRVWQNLMLPNLELKQYTKFVVEYMERALSAAAAKKPVDPLQLNQQEFFATYNALNAPYNNLQKEWQQSLKRSALLLLQNYIDSPVKHANIFLTLFREISGNSKQNNEIEGCISCLLSSGRDDCLRVWRMNYKKQQLPSLLLLKAIDENWTTSTHELATSSVFHSFLQDVDNLNDELQASKRKEGSLEGLKEVLLSGHIALVKRKTKV</sequence>
<dbReference type="RefSeq" id="XP_016983196.1">
    <property type="nucleotide sequence ID" value="XM_017127707.1"/>
</dbReference>
<accession>A0A6P4FCD9</accession>
<keyword evidence="4 12" id="KW-0812">Transmembrane</keyword>
<dbReference type="AlphaFoldDB" id="A0A6P4FCD9"/>
<evidence type="ECO:0000256" key="8">
    <source>
        <dbReference type="ARBA" id="ARBA00023136"/>
    </source>
</evidence>
<dbReference type="PANTHER" id="PTHR13448:SF0">
    <property type="entry name" value="TRANSMEMBRANE PROTEIN 214"/>
    <property type="match status" value="1"/>
</dbReference>
<comment type="subunit">
    <text evidence="3">Constitutively interacts with CASP4; required for the localization of procaspase 4 to the ER.</text>
</comment>
<evidence type="ECO:0000256" key="6">
    <source>
        <dbReference type="ARBA" id="ARBA00022824"/>
    </source>
</evidence>
<dbReference type="OrthoDB" id="10022292at2759"/>
<evidence type="ECO:0000256" key="11">
    <source>
        <dbReference type="SAM" id="MobiDB-lite"/>
    </source>
</evidence>
<gene>
    <name evidence="12" type="primary">LOC108047509</name>
</gene>